<keyword evidence="7" id="KW-0503">Monooxygenase</keyword>
<dbReference type="GO" id="GO:0005506">
    <property type="term" value="F:iron ion binding"/>
    <property type="evidence" value="ECO:0007669"/>
    <property type="project" value="InterPro"/>
</dbReference>
<comment type="similarity">
    <text evidence="2">Belongs to the cytochrome P450 family.</text>
</comment>
<dbReference type="InterPro" id="IPR002401">
    <property type="entry name" value="Cyt_P450_E_grp-I"/>
</dbReference>
<name>A0AAV5VV34_9BILA</name>
<evidence type="ECO:0000256" key="2">
    <source>
        <dbReference type="ARBA" id="ARBA00010617"/>
    </source>
</evidence>
<dbReference type="PRINTS" id="PR00463">
    <property type="entry name" value="EP450I"/>
</dbReference>
<feature type="binding site" description="axial binding residue" evidence="8">
    <location>
        <position position="412"/>
    </location>
    <ligand>
        <name>heme</name>
        <dbReference type="ChEBI" id="CHEBI:30413"/>
    </ligand>
    <ligandPart>
        <name>Fe</name>
        <dbReference type="ChEBI" id="CHEBI:18248"/>
    </ligandPart>
</feature>
<dbReference type="PANTHER" id="PTHR24292">
    <property type="entry name" value="CYTOCHROME P450"/>
    <property type="match status" value="1"/>
</dbReference>
<evidence type="ECO:0000256" key="3">
    <source>
        <dbReference type="ARBA" id="ARBA00022617"/>
    </source>
</evidence>
<comment type="caution">
    <text evidence="9">The sequence shown here is derived from an EMBL/GenBank/DDBJ whole genome shotgun (WGS) entry which is preliminary data.</text>
</comment>
<sequence length="865" mass="98533">IRERRKNLKLREEIGLTGPPTNFIFGNLLYFFDVVKKKGIEATPEIHPELEKIYGSTYGIYNGANLEIVTTDPAIIKEVFISQFGNFVARKKIAIHMVYPILDGLLQVDHKGSLGAGWKEMRSVISSIFSSGKMKKMHLMFHDQVDNLIDAVRGKANANDGLLDIYGEYQAMTMDMIARCALGQNISCIKYYTLARRFIANVQYSKSLVVKLSLFFPIFKYLRPYTVFGRAESVLTKNLSEIIHQRTNERAAGNEKPLHHDIVVSNAWALFIAGYETASTALAFVSYLLAKHPEVQATLYEEIQSTFENDEPIDYERVMKMPYMHAVWSETLRLLPPVITFTGRRCIKDTIIGGKIRVPAGVSVVTPVHAVMWNEANFENAREFIPERFLGEDSKPVWSATYLPFGIGPRNCVGARFAEMEFKTVLAAVTRKFVTQLDPNHVHIHQLQFQKGIEYTPSIYPELEKIYGTTFGIYFGSNLEIVTTDPAIIKEVFISQFGNFVARKKIAINMVYPILDGLLQVDHQGSYGAGWKEMRSVISAIFSSGKMKKMHLMFHDQVANLVDVLREKTKQNNGLMDIYAEYQAITMDMIARCALGQNISCIKDRSNDYYTRARKFISNIQYSKSLVFKLSLFFPVFKHLRRFSVFGREEHILLQNLSEIILERTRERATGKFRPLPDLIDLILAENEKRADNGEIPLHHDIVVSNAWALFFAGYETTSTALAFASYLLAKHPEIQVTLFEEIQSTFGDNETIDYERVMKMPYMHAVWSETLRVLPPVTTFTGRRCIKDTVIGGKIRVPAGVSIVAPVHAVMWNEANFEHASEFNPERFLGEDSKPVWSATYLQLASDLAIVLERDLPRWNSRLF</sequence>
<dbReference type="InterPro" id="IPR001128">
    <property type="entry name" value="Cyt_P450"/>
</dbReference>
<dbReference type="InterPro" id="IPR036396">
    <property type="entry name" value="Cyt_P450_sf"/>
</dbReference>
<proteinExistence type="inferred from homology"/>
<evidence type="ECO:0000256" key="1">
    <source>
        <dbReference type="ARBA" id="ARBA00001971"/>
    </source>
</evidence>
<evidence type="ECO:0000256" key="5">
    <source>
        <dbReference type="ARBA" id="ARBA00023002"/>
    </source>
</evidence>
<evidence type="ECO:0000256" key="6">
    <source>
        <dbReference type="ARBA" id="ARBA00023004"/>
    </source>
</evidence>
<dbReference type="EMBL" id="BTSY01000004">
    <property type="protein sequence ID" value="GMT21915.1"/>
    <property type="molecule type" value="Genomic_DNA"/>
</dbReference>
<dbReference type="InterPro" id="IPR017972">
    <property type="entry name" value="Cyt_P450_CS"/>
</dbReference>
<dbReference type="InterPro" id="IPR050476">
    <property type="entry name" value="Insect_CytP450_Detox"/>
</dbReference>
<gene>
    <name evidence="9" type="ORF">PFISCL1PPCAC_13212</name>
</gene>
<organism evidence="9 10">
    <name type="scientific">Pristionchus fissidentatus</name>
    <dbReference type="NCBI Taxonomy" id="1538716"/>
    <lineage>
        <taxon>Eukaryota</taxon>
        <taxon>Metazoa</taxon>
        <taxon>Ecdysozoa</taxon>
        <taxon>Nematoda</taxon>
        <taxon>Chromadorea</taxon>
        <taxon>Rhabditida</taxon>
        <taxon>Rhabditina</taxon>
        <taxon>Diplogasteromorpha</taxon>
        <taxon>Diplogasteroidea</taxon>
        <taxon>Neodiplogasteridae</taxon>
        <taxon>Pristionchus</taxon>
    </lineage>
</organism>
<evidence type="ECO:0000313" key="10">
    <source>
        <dbReference type="Proteomes" id="UP001432322"/>
    </source>
</evidence>
<dbReference type="Pfam" id="PF00067">
    <property type="entry name" value="p450"/>
    <property type="match status" value="2"/>
</dbReference>
<dbReference type="Gene3D" id="1.10.630.10">
    <property type="entry name" value="Cytochrome P450"/>
    <property type="match status" value="2"/>
</dbReference>
<reference evidence="9" key="1">
    <citation type="submission" date="2023-10" db="EMBL/GenBank/DDBJ databases">
        <title>Genome assembly of Pristionchus species.</title>
        <authorList>
            <person name="Yoshida K."/>
            <person name="Sommer R.J."/>
        </authorList>
    </citation>
    <scope>NUCLEOTIDE SEQUENCE</scope>
    <source>
        <strain evidence="9">RS5133</strain>
    </source>
</reference>
<keyword evidence="4 8" id="KW-0479">Metal-binding</keyword>
<evidence type="ECO:0000256" key="8">
    <source>
        <dbReference type="PIRSR" id="PIRSR602401-1"/>
    </source>
</evidence>
<dbReference type="AlphaFoldDB" id="A0AAV5VV34"/>
<dbReference type="GO" id="GO:0016705">
    <property type="term" value="F:oxidoreductase activity, acting on paired donors, with incorporation or reduction of molecular oxygen"/>
    <property type="evidence" value="ECO:0007669"/>
    <property type="project" value="InterPro"/>
</dbReference>
<evidence type="ECO:0000256" key="4">
    <source>
        <dbReference type="ARBA" id="ARBA00022723"/>
    </source>
</evidence>
<accession>A0AAV5VV34</accession>
<dbReference type="PRINTS" id="PR00385">
    <property type="entry name" value="P450"/>
</dbReference>
<comment type="cofactor">
    <cofactor evidence="1 8">
        <name>heme</name>
        <dbReference type="ChEBI" id="CHEBI:30413"/>
    </cofactor>
</comment>
<dbReference type="PANTHER" id="PTHR24292:SF102">
    <property type="entry name" value="CYTOCHROME P450 FAMILY-RELATED"/>
    <property type="match status" value="1"/>
</dbReference>
<dbReference type="GO" id="GO:0004497">
    <property type="term" value="F:monooxygenase activity"/>
    <property type="evidence" value="ECO:0007669"/>
    <property type="project" value="UniProtKB-KW"/>
</dbReference>
<protein>
    <recommendedName>
        <fullName evidence="11">Cytochrome P450</fullName>
    </recommendedName>
</protein>
<keyword evidence="5" id="KW-0560">Oxidoreductase</keyword>
<evidence type="ECO:0000256" key="7">
    <source>
        <dbReference type="ARBA" id="ARBA00023033"/>
    </source>
</evidence>
<keyword evidence="10" id="KW-1185">Reference proteome</keyword>
<dbReference type="Proteomes" id="UP001432322">
    <property type="component" value="Unassembled WGS sequence"/>
</dbReference>
<evidence type="ECO:0008006" key="11">
    <source>
        <dbReference type="Google" id="ProtNLM"/>
    </source>
</evidence>
<evidence type="ECO:0000313" key="9">
    <source>
        <dbReference type="EMBL" id="GMT21915.1"/>
    </source>
</evidence>
<dbReference type="SUPFAM" id="SSF48264">
    <property type="entry name" value="Cytochrome P450"/>
    <property type="match status" value="2"/>
</dbReference>
<dbReference type="GO" id="GO:0020037">
    <property type="term" value="F:heme binding"/>
    <property type="evidence" value="ECO:0007669"/>
    <property type="project" value="InterPro"/>
</dbReference>
<keyword evidence="3 8" id="KW-0349">Heme</keyword>
<feature type="non-terminal residue" evidence="9">
    <location>
        <position position="1"/>
    </location>
</feature>
<keyword evidence="6 8" id="KW-0408">Iron</keyword>
<dbReference type="PROSITE" id="PS00086">
    <property type="entry name" value="CYTOCHROME_P450"/>
    <property type="match status" value="1"/>
</dbReference>